<dbReference type="Gene3D" id="3.55.30.10">
    <property type="entry name" value="Hsp33 domain"/>
    <property type="match status" value="1"/>
</dbReference>
<evidence type="ECO:0000256" key="6">
    <source>
        <dbReference type="HAMAP-Rule" id="MF_00117"/>
    </source>
</evidence>
<dbReference type="SUPFAM" id="SSF118352">
    <property type="entry name" value="HSP33 redox switch-like"/>
    <property type="match status" value="1"/>
</dbReference>
<evidence type="ECO:0000256" key="1">
    <source>
        <dbReference type="ARBA" id="ARBA00022490"/>
    </source>
</evidence>
<dbReference type="GO" id="GO:0051082">
    <property type="term" value="F:unfolded protein binding"/>
    <property type="evidence" value="ECO:0007669"/>
    <property type="project" value="UniProtKB-UniRule"/>
</dbReference>
<keyword evidence="3 6" id="KW-1015">Disulfide bond</keyword>
<reference evidence="7 8" key="1">
    <citation type="submission" date="2020-06" db="EMBL/GenBank/DDBJ databases">
        <title>Interaction of electrochemicaly active bacteria, Geobacter bremensis R4 on different carbon anode.</title>
        <authorList>
            <person name="Meng L."/>
            <person name="Yoshida N."/>
        </authorList>
    </citation>
    <scope>NUCLEOTIDE SEQUENCE [LARGE SCALE GENOMIC DNA]</scope>
    <source>
        <strain evidence="7 8">R4</strain>
    </source>
</reference>
<dbReference type="NCBIfam" id="NF001033">
    <property type="entry name" value="PRK00114.1"/>
    <property type="match status" value="1"/>
</dbReference>
<dbReference type="SUPFAM" id="SSF64397">
    <property type="entry name" value="Hsp33 domain"/>
    <property type="match status" value="1"/>
</dbReference>
<dbReference type="InterPro" id="IPR000397">
    <property type="entry name" value="Heat_shock_Hsp33"/>
</dbReference>
<sequence>MTDYLVRAIAKSGSVRALACVTAATVGEICKRHDTLPTATAALGRGITAGALMGAMLKTGQRVAMRFEGNGPLKKIVIEADSDGSVRGYVGDPKVHLLRADGSLDVNNALGRAGFLTVAKDLGLKEPYRGTVQLYTSGIAEDLALYLVESEQIPSAVGIAEFIEQDGTVAAAGGFLIQAVPPVDPLVVEELMTRIEQLPPLSELLHKGGTPEQILEQLLSGIPYDVLEKRSIGFACSCSRERIERVLLSMGNKELTSMKKEQHGTEVTCEFCGERYRFDESDLDRILNEIEKQEV</sequence>
<comment type="subcellular location">
    <subcellularLocation>
        <location evidence="6">Cytoplasm</location>
    </subcellularLocation>
</comment>
<dbReference type="EMBL" id="AP023213">
    <property type="protein sequence ID" value="BCG48765.1"/>
    <property type="molecule type" value="Genomic_DNA"/>
</dbReference>
<dbReference type="HAMAP" id="MF_00117">
    <property type="entry name" value="HslO"/>
    <property type="match status" value="1"/>
</dbReference>
<keyword evidence="4 6" id="KW-0143">Chaperone</keyword>
<evidence type="ECO:0000256" key="5">
    <source>
        <dbReference type="ARBA" id="ARBA00023284"/>
    </source>
</evidence>
<dbReference type="GO" id="GO:0042026">
    <property type="term" value="P:protein refolding"/>
    <property type="evidence" value="ECO:0007669"/>
    <property type="project" value="TreeGrafter"/>
</dbReference>
<gene>
    <name evidence="6" type="primary">hslO</name>
    <name evidence="7" type="ORF">GEOBRER4_n3660</name>
</gene>
<name>A0A6S6MBB4_9BACT</name>
<proteinExistence type="inferred from homology"/>
<dbReference type="Pfam" id="PF01430">
    <property type="entry name" value="HSP33"/>
    <property type="match status" value="1"/>
</dbReference>
<dbReference type="AlphaFoldDB" id="A0A6S6MBB4"/>
<comment type="function">
    <text evidence="6">Redox regulated molecular chaperone. Protects both thermally unfolding and oxidatively damaged proteins from irreversible aggregation. Plays an important role in the bacterial defense system toward oxidative stress.</text>
</comment>
<dbReference type="InterPro" id="IPR016153">
    <property type="entry name" value="Heat_shock_Hsp33_N"/>
</dbReference>
<dbReference type="Gene3D" id="3.90.1280.10">
    <property type="entry name" value="HSP33 redox switch-like"/>
    <property type="match status" value="1"/>
</dbReference>
<evidence type="ECO:0000313" key="8">
    <source>
        <dbReference type="Proteomes" id="UP000515472"/>
    </source>
</evidence>
<keyword evidence="1 6" id="KW-0963">Cytoplasm</keyword>
<keyword evidence="5 6" id="KW-0676">Redox-active center</keyword>
<feature type="disulfide bond" description="Redox-active" evidence="6">
    <location>
        <begin position="236"/>
        <end position="238"/>
    </location>
</feature>
<comment type="PTM">
    <text evidence="6">Under oxidizing conditions two disulfide bonds are formed involving the reactive cysteines. Under reducing conditions zinc is bound to the reactive cysteines and the protein is inactive.</text>
</comment>
<comment type="similarity">
    <text evidence="6">Belongs to the HSP33 family.</text>
</comment>
<evidence type="ECO:0000313" key="7">
    <source>
        <dbReference type="EMBL" id="BCG48765.1"/>
    </source>
</evidence>
<dbReference type="GO" id="GO:0044183">
    <property type="term" value="F:protein folding chaperone"/>
    <property type="evidence" value="ECO:0007669"/>
    <property type="project" value="TreeGrafter"/>
</dbReference>
<dbReference type="GO" id="GO:0005737">
    <property type="term" value="C:cytoplasm"/>
    <property type="evidence" value="ECO:0007669"/>
    <property type="project" value="UniProtKB-SubCell"/>
</dbReference>
<keyword evidence="8" id="KW-1185">Reference proteome</keyword>
<organism evidence="7 8">
    <name type="scientific">Citrifermentans bremense</name>
    <dbReference type="NCBI Taxonomy" id="60035"/>
    <lineage>
        <taxon>Bacteria</taxon>
        <taxon>Pseudomonadati</taxon>
        <taxon>Thermodesulfobacteriota</taxon>
        <taxon>Desulfuromonadia</taxon>
        <taxon>Geobacterales</taxon>
        <taxon>Geobacteraceae</taxon>
        <taxon>Citrifermentans</taxon>
    </lineage>
</organism>
<evidence type="ECO:0000256" key="4">
    <source>
        <dbReference type="ARBA" id="ARBA00023186"/>
    </source>
</evidence>
<evidence type="ECO:0000256" key="3">
    <source>
        <dbReference type="ARBA" id="ARBA00023157"/>
    </source>
</evidence>
<dbReference type="InterPro" id="IPR016154">
    <property type="entry name" value="Heat_shock_Hsp33_C"/>
</dbReference>
<feature type="disulfide bond" description="Redox-active" evidence="6">
    <location>
        <begin position="269"/>
        <end position="272"/>
    </location>
</feature>
<dbReference type="RefSeq" id="WP_185243404.1">
    <property type="nucleotide sequence ID" value="NZ_AP023213.1"/>
</dbReference>
<accession>A0A6S6MBB4</accession>
<dbReference type="PANTHER" id="PTHR30111">
    <property type="entry name" value="33 KDA CHAPERONIN"/>
    <property type="match status" value="1"/>
</dbReference>
<protein>
    <recommendedName>
        <fullName evidence="6">33 kDa chaperonin</fullName>
    </recommendedName>
    <alternativeName>
        <fullName evidence="6">Heat shock protein 33 homolog</fullName>
        <shortName evidence="6">HSP33</shortName>
    </alternativeName>
</protein>
<evidence type="ECO:0000256" key="2">
    <source>
        <dbReference type="ARBA" id="ARBA00022833"/>
    </source>
</evidence>
<dbReference type="CDD" id="cd00498">
    <property type="entry name" value="Hsp33"/>
    <property type="match status" value="1"/>
</dbReference>
<dbReference type="Proteomes" id="UP000515472">
    <property type="component" value="Chromosome"/>
</dbReference>
<dbReference type="PANTHER" id="PTHR30111:SF1">
    <property type="entry name" value="33 KDA CHAPERONIN"/>
    <property type="match status" value="1"/>
</dbReference>
<dbReference type="KEGG" id="gbn:GEOBRER4_35150"/>
<keyword evidence="2 6" id="KW-0862">Zinc</keyword>
<dbReference type="PIRSF" id="PIRSF005261">
    <property type="entry name" value="Heat_shock_Hsp33"/>
    <property type="match status" value="1"/>
</dbReference>